<evidence type="ECO:0000313" key="1">
    <source>
        <dbReference type="EMBL" id="KKK76469.1"/>
    </source>
</evidence>
<dbReference type="AlphaFoldDB" id="A0A0F9ADD2"/>
<reference evidence="1" key="1">
    <citation type="journal article" date="2015" name="Nature">
        <title>Complex archaea that bridge the gap between prokaryotes and eukaryotes.</title>
        <authorList>
            <person name="Spang A."/>
            <person name="Saw J.H."/>
            <person name="Jorgensen S.L."/>
            <person name="Zaremba-Niedzwiedzka K."/>
            <person name="Martijn J."/>
            <person name="Lind A.E."/>
            <person name="van Eijk R."/>
            <person name="Schleper C."/>
            <person name="Guy L."/>
            <person name="Ettema T.J."/>
        </authorList>
    </citation>
    <scope>NUCLEOTIDE SEQUENCE</scope>
</reference>
<gene>
    <name evidence="1" type="ORF">LCGC14_2863340</name>
</gene>
<proteinExistence type="predicted"/>
<protein>
    <submittedName>
        <fullName evidence="1">Uncharacterized protein</fullName>
    </submittedName>
</protein>
<dbReference type="EMBL" id="LAZR01055391">
    <property type="protein sequence ID" value="KKK76469.1"/>
    <property type="molecule type" value="Genomic_DNA"/>
</dbReference>
<sequence>MNRGEACGVLDELVACWRDRDNSETELVVLGIQAIGFEFGLRFSLNYPEYAVALRDALNNSSTEGDGSKERFLRAASDIIAAHPIEVRA</sequence>
<accession>A0A0F9ADD2</accession>
<organism evidence="1">
    <name type="scientific">marine sediment metagenome</name>
    <dbReference type="NCBI Taxonomy" id="412755"/>
    <lineage>
        <taxon>unclassified sequences</taxon>
        <taxon>metagenomes</taxon>
        <taxon>ecological metagenomes</taxon>
    </lineage>
</organism>
<name>A0A0F9ADD2_9ZZZZ</name>
<comment type="caution">
    <text evidence="1">The sequence shown here is derived from an EMBL/GenBank/DDBJ whole genome shotgun (WGS) entry which is preliminary data.</text>
</comment>